<reference evidence="1 3" key="1">
    <citation type="journal article" date="2014" name="Int. J. Syst. Evol. Microbiol.">
        <title>Complete genome of a new Firmicutes species belonging to the dominant human colonic microbiota ('Ruminococcus bicirculans') reveals two chromosomes and a selective capacity to utilize plant glucans.</title>
        <authorList>
            <consortium name="NISC Comparative Sequencing Program"/>
            <person name="Wegmann U."/>
            <person name="Louis P."/>
            <person name="Goesmann A."/>
            <person name="Henrissat B."/>
            <person name="Duncan S.H."/>
            <person name="Flint H.J."/>
        </authorList>
    </citation>
    <scope>NUCLEOTIDE SEQUENCE [LARGE SCALE GENOMIC DNA]</scope>
    <source>
        <strain evidence="1 3">80/3</strain>
    </source>
</reference>
<accession>A0AAW5KTB7</accession>
<dbReference type="Proteomes" id="UP001206236">
    <property type="component" value="Unassembled WGS sequence"/>
</dbReference>
<dbReference type="KEGG" id="rus:RBI_II00598"/>
<dbReference type="AlphaFoldDB" id="A0AAW5KTB7"/>
<dbReference type="EMBL" id="HF545617">
    <property type="protein sequence ID" value="CCO06352.1"/>
    <property type="molecule type" value="Genomic_DNA"/>
</dbReference>
<organism evidence="2 4">
    <name type="scientific">Ruminococcus bicirculans</name>
    <name type="common">ex Wegman et al. 2014</name>
    <dbReference type="NCBI Taxonomy" id="1160721"/>
    <lineage>
        <taxon>Bacteria</taxon>
        <taxon>Bacillati</taxon>
        <taxon>Bacillota</taxon>
        <taxon>Clostridia</taxon>
        <taxon>Eubacteriales</taxon>
        <taxon>Oscillospiraceae</taxon>
        <taxon>Ruminococcus</taxon>
    </lineage>
</organism>
<evidence type="ECO:0000313" key="1">
    <source>
        <dbReference type="EMBL" id="CCO06352.1"/>
    </source>
</evidence>
<dbReference type="EMBL" id="JANGCN010000077">
    <property type="protein sequence ID" value="MCQ5154457.1"/>
    <property type="molecule type" value="Genomic_DNA"/>
</dbReference>
<keyword evidence="3" id="KW-1185">Reference proteome</keyword>
<name>A0AAW5KTB7_9FIRM</name>
<evidence type="ECO:0000313" key="3">
    <source>
        <dbReference type="Proteomes" id="UP000027600"/>
    </source>
</evidence>
<protein>
    <submittedName>
        <fullName evidence="2">Uncharacterized protein</fullName>
    </submittedName>
</protein>
<sequence>MKNGICTKGFINELGDIEVPGVFFEEGAEVDLKIWVERGRFEIALFPSENESKHHDCGISEEEIQRTCAMFDDCGDCPLKEYCESEAKE</sequence>
<proteinExistence type="predicted"/>
<gene>
    <name evidence="2" type="ORF">NE632_14285</name>
    <name evidence="1" type="ORF">RBI_II00598</name>
</gene>
<dbReference type="Proteomes" id="UP000027600">
    <property type="component" value="Chromosome II"/>
</dbReference>
<reference evidence="2" key="2">
    <citation type="submission" date="2022-06" db="EMBL/GenBank/DDBJ databases">
        <title>Isolation of gut microbiota from human fecal samples.</title>
        <authorList>
            <person name="Pamer E.G."/>
            <person name="Barat B."/>
            <person name="Waligurski E."/>
            <person name="Medina S."/>
            <person name="Paddock L."/>
            <person name="Mostad J."/>
        </authorList>
    </citation>
    <scope>NUCLEOTIDE SEQUENCE</scope>
    <source>
        <strain evidence="2">DFI.5.57</strain>
    </source>
</reference>
<evidence type="ECO:0000313" key="2">
    <source>
        <dbReference type="EMBL" id="MCQ5154457.1"/>
    </source>
</evidence>
<dbReference type="RefSeq" id="WP_041337578.1">
    <property type="nucleotide sequence ID" value="NZ_DBEXNJ010000042.1"/>
</dbReference>
<evidence type="ECO:0000313" key="4">
    <source>
        <dbReference type="Proteomes" id="UP001206236"/>
    </source>
</evidence>